<evidence type="ECO:0000256" key="3">
    <source>
        <dbReference type="ARBA" id="ARBA00023163"/>
    </source>
</evidence>
<organism evidence="5 6">
    <name type="scientific">Catellatospora methionotrophica</name>
    <dbReference type="NCBI Taxonomy" id="121620"/>
    <lineage>
        <taxon>Bacteria</taxon>
        <taxon>Bacillati</taxon>
        <taxon>Actinomycetota</taxon>
        <taxon>Actinomycetes</taxon>
        <taxon>Micromonosporales</taxon>
        <taxon>Micromonosporaceae</taxon>
        <taxon>Catellatospora</taxon>
    </lineage>
</organism>
<comment type="caution">
    <text evidence="5">The sequence shown here is derived from an EMBL/GenBank/DDBJ whole genome shotgun (WGS) entry which is preliminary data.</text>
</comment>
<dbReference type="Gene3D" id="1.10.10.60">
    <property type="entry name" value="Homeodomain-like"/>
    <property type="match status" value="1"/>
</dbReference>
<keyword evidence="2" id="KW-0238">DNA-binding</keyword>
<evidence type="ECO:0000256" key="2">
    <source>
        <dbReference type="ARBA" id="ARBA00023125"/>
    </source>
</evidence>
<dbReference type="Proteomes" id="UP000660339">
    <property type="component" value="Unassembled WGS sequence"/>
</dbReference>
<dbReference type="PROSITE" id="PS01124">
    <property type="entry name" value="HTH_ARAC_FAMILY_2"/>
    <property type="match status" value="1"/>
</dbReference>
<dbReference type="GO" id="GO:0043565">
    <property type="term" value="F:sequence-specific DNA binding"/>
    <property type="evidence" value="ECO:0007669"/>
    <property type="project" value="InterPro"/>
</dbReference>
<evidence type="ECO:0000313" key="6">
    <source>
        <dbReference type="Proteomes" id="UP000660339"/>
    </source>
</evidence>
<dbReference type="GO" id="GO:0003700">
    <property type="term" value="F:DNA-binding transcription factor activity"/>
    <property type="evidence" value="ECO:0007669"/>
    <property type="project" value="InterPro"/>
</dbReference>
<dbReference type="PANTHER" id="PTHR46796">
    <property type="entry name" value="HTH-TYPE TRANSCRIPTIONAL ACTIVATOR RHAS-RELATED"/>
    <property type="match status" value="1"/>
</dbReference>
<dbReference type="InterPro" id="IPR035418">
    <property type="entry name" value="AraC-bd_2"/>
</dbReference>
<feature type="domain" description="HTH araC/xylS-type" evidence="4">
    <location>
        <begin position="216"/>
        <end position="317"/>
    </location>
</feature>
<keyword evidence="6" id="KW-1185">Reference proteome</keyword>
<keyword evidence="1" id="KW-0805">Transcription regulation</keyword>
<reference evidence="5" key="1">
    <citation type="submission" date="2021-01" db="EMBL/GenBank/DDBJ databases">
        <title>Whole genome shotgun sequence of Catellatospora methionotrophica NBRC 14553.</title>
        <authorList>
            <person name="Komaki H."/>
            <person name="Tamura T."/>
        </authorList>
    </citation>
    <scope>NUCLEOTIDE SEQUENCE</scope>
    <source>
        <strain evidence="5">NBRC 14553</strain>
    </source>
</reference>
<gene>
    <name evidence="5" type="ORF">Cme02nite_49880</name>
</gene>
<keyword evidence="3" id="KW-0804">Transcription</keyword>
<protein>
    <submittedName>
        <fullName evidence="5">AraC family transcriptional regulator</fullName>
    </submittedName>
</protein>
<evidence type="ECO:0000259" key="4">
    <source>
        <dbReference type="PROSITE" id="PS01124"/>
    </source>
</evidence>
<dbReference type="RefSeq" id="WP_166378990.1">
    <property type="nucleotide sequence ID" value="NZ_BAAATT010000005.1"/>
</dbReference>
<dbReference type="Pfam" id="PF12833">
    <property type="entry name" value="HTH_18"/>
    <property type="match status" value="1"/>
</dbReference>
<dbReference type="InterPro" id="IPR050204">
    <property type="entry name" value="AraC_XylS_family_regulators"/>
</dbReference>
<evidence type="ECO:0000313" key="5">
    <source>
        <dbReference type="EMBL" id="GIG16656.1"/>
    </source>
</evidence>
<dbReference type="EMBL" id="BONJ01000028">
    <property type="protein sequence ID" value="GIG16656.1"/>
    <property type="molecule type" value="Genomic_DNA"/>
</dbReference>
<proteinExistence type="predicted"/>
<name>A0A8J3LK38_9ACTN</name>
<dbReference type="SMART" id="SM00342">
    <property type="entry name" value="HTH_ARAC"/>
    <property type="match status" value="1"/>
</dbReference>
<dbReference type="PANTHER" id="PTHR46796:SF6">
    <property type="entry name" value="ARAC SUBFAMILY"/>
    <property type="match status" value="1"/>
</dbReference>
<dbReference type="Pfam" id="PF14525">
    <property type="entry name" value="AraC_binding_2"/>
    <property type="match status" value="1"/>
</dbReference>
<sequence>MGIAVKLDTRDLPPEHRFECWREMANREMAPTHVSSACSADFQASATRITAGDTCISVLEMPDLRSVRTQRLIQRSDPHDWALALVTDGVMGIDQDDAQARIEPGNFLLYDNSRPYDGAVLSSAARMVILHLPRELPIPGAALRGLLARPLPAQSGIGAVLAGYVDSLSAEASAMDSRHDTKLGTAAVDIATTYLAAQTDVTDELTPDIRRVGLLRQIKTHIAENIGDPRLSPAAVAASLHISVRYLHHLFREEELSIGQFIRRQRLMRCRADLTDPLLATRSAAAIGARWGFTDPSTFNRAFKQAFEQPPGEYRRTLYARQAEDLAVGPLL</sequence>
<dbReference type="InterPro" id="IPR018060">
    <property type="entry name" value="HTH_AraC"/>
</dbReference>
<accession>A0A8J3LK38</accession>
<dbReference type="AlphaFoldDB" id="A0A8J3LK38"/>
<evidence type="ECO:0000256" key="1">
    <source>
        <dbReference type="ARBA" id="ARBA00023015"/>
    </source>
</evidence>
<dbReference type="InterPro" id="IPR009057">
    <property type="entry name" value="Homeodomain-like_sf"/>
</dbReference>
<dbReference type="SUPFAM" id="SSF46689">
    <property type="entry name" value="Homeodomain-like"/>
    <property type="match status" value="1"/>
</dbReference>